<evidence type="ECO:0000313" key="6">
    <source>
        <dbReference type="EMBL" id="MFC3181303.1"/>
    </source>
</evidence>
<reference evidence="7" key="1">
    <citation type="journal article" date="2019" name="Int. J. Syst. Evol. Microbiol.">
        <title>The Global Catalogue of Microorganisms (GCM) 10K type strain sequencing project: providing services to taxonomists for standard genome sequencing and annotation.</title>
        <authorList>
            <consortium name="The Broad Institute Genomics Platform"/>
            <consortium name="The Broad Institute Genome Sequencing Center for Infectious Disease"/>
            <person name="Wu L."/>
            <person name="Ma J."/>
        </authorList>
    </citation>
    <scope>NUCLEOTIDE SEQUENCE [LARGE SCALE GENOMIC DNA]</scope>
    <source>
        <strain evidence="7">KCTC 52039</strain>
    </source>
</reference>
<dbReference type="RefSeq" id="WP_380072910.1">
    <property type="nucleotide sequence ID" value="NZ_JBHRTO010000001.1"/>
</dbReference>
<comment type="pathway">
    <text evidence="1">Lipid metabolism.</text>
</comment>
<evidence type="ECO:0000256" key="2">
    <source>
        <dbReference type="ARBA" id="ARBA00022679"/>
    </source>
</evidence>
<organism evidence="6 7">
    <name type="scientific">Cypionkella sinensis</name>
    <dbReference type="NCBI Taxonomy" id="1756043"/>
    <lineage>
        <taxon>Bacteria</taxon>
        <taxon>Pseudomonadati</taxon>
        <taxon>Pseudomonadota</taxon>
        <taxon>Alphaproteobacteria</taxon>
        <taxon>Rhodobacterales</taxon>
        <taxon>Paracoccaceae</taxon>
        <taxon>Cypionkella</taxon>
    </lineage>
</organism>
<evidence type="ECO:0000256" key="3">
    <source>
        <dbReference type="ARBA" id="ARBA00023315"/>
    </source>
</evidence>
<dbReference type="SUPFAM" id="SSF69593">
    <property type="entry name" value="Glycerol-3-phosphate (1)-acyltransferase"/>
    <property type="match status" value="1"/>
</dbReference>
<dbReference type="InterPro" id="IPR002123">
    <property type="entry name" value="Plipid/glycerol_acylTrfase"/>
</dbReference>
<keyword evidence="3 6" id="KW-0012">Acyltransferase</keyword>
<gene>
    <name evidence="6" type="ORF">ACFOGH_09920</name>
</gene>
<dbReference type="SMART" id="SM00563">
    <property type="entry name" value="PlsC"/>
    <property type="match status" value="1"/>
</dbReference>
<keyword evidence="4" id="KW-1133">Transmembrane helix</keyword>
<keyword evidence="2" id="KW-0808">Transferase</keyword>
<evidence type="ECO:0000256" key="4">
    <source>
        <dbReference type="SAM" id="Phobius"/>
    </source>
</evidence>
<dbReference type="PANTHER" id="PTHR10434">
    <property type="entry name" value="1-ACYL-SN-GLYCEROL-3-PHOSPHATE ACYLTRANSFERASE"/>
    <property type="match status" value="1"/>
</dbReference>
<dbReference type="GO" id="GO:0016746">
    <property type="term" value="F:acyltransferase activity"/>
    <property type="evidence" value="ECO:0007669"/>
    <property type="project" value="UniProtKB-KW"/>
</dbReference>
<feature type="domain" description="Phospholipid/glycerol acyltransferase" evidence="5">
    <location>
        <begin position="73"/>
        <end position="187"/>
    </location>
</feature>
<name>A0ABV7J5A4_9RHOB</name>
<evidence type="ECO:0000259" key="5">
    <source>
        <dbReference type="SMART" id="SM00563"/>
    </source>
</evidence>
<sequence>MPKPIQWLLSLVFIVQMYLAMLVLGIVYLPYALLHRDGAVAACHAFCTWVRFSLRAICGLRTEVRGAVPQGEVLIAPKHQSFLDIILIYGALPRAKFIMKAELRFAPILGWYALRIGCVPVNRGKRGAAITKMMADVKSGLARPGQLIIYPQGTRVAPGEVLPYKIGTAALYSQLGQPCVPVGTNVGLFWPKRGILRHRGLAVVDFLPAIPPGLGNAEFMALLEARVESSSDALMAEAGYK</sequence>
<keyword evidence="4" id="KW-0812">Transmembrane</keyword>
<proteinExistence type="predicted"/>
<evidence type="ECO:0000313" key="7">
    <source>
        <dbReference type="Proteomes" id="UP001595547"/>
    </source>
</evidence>
<evidence type="ECO:0000256" key="1">
    <source>
        <dbReference type="ARBA" id="ARBA00005189"/>
    </source>
</evidence>
<dbReference type="PANTHER" id="PTHR10434:SF40">
    <property type="entry name" value="1-ACYL-SN-GLYCEROL-3-PHOSPHATE ACYLTRANSFERASE"/>
    <property type="match status" value="1"/>
</dbReference>
<dbReference type="Pfam" id="PF01553">
    <property type="entry name" value="Acyltransferase"/>
    <property type="match status" value="1"/>
</dbReference>
<dbReference type="EMBL" id="JBHRTO010000001">
    <property type="protein sequence ID" value="MFC3181303.1"/>
    <property type="molecule type" value="Genomic_DNA"/>
</dbReference>
<feature type="transmembrane region" description="Helical" evidence="4">
    <location>
        <begin position="7"/>
        <end position="31"/>
    </location>
</feature>
<keyword evidence="7" id="KW-1185">Reference proteome</keyword>
<protein>
    <submittedName>
        <fullName evidence="6">Lysophospholipid acyltransferase family protein</fullName>
    </submittedName>
</protein>
<keyword evidence="4" id="KW-0472">Membrane</keyword>
<comment type="caution">
    <text evidence="6">The sequence shown here is derived from an EMBL/GenBank/DDBJ whole genome shotgun (WGS) entry which is preliminary data.</text>
</comment>
<dbReference type="Proteomes" id="UP001595547">
    <property type="component" value="Unassembled WGS sequence"/>
</dbReference>
<dbReference type="CDD" id="cd07989">
    <property type="entry name" value="LPLAT_AGPAT-like"/>
    <property type="match status" value="1"/>
</dbReference>
<accession>A0ABV7J5A4</accession>